<dbReference type="OrthoDB" id="8239609at2"/>
<dbReference type="InterPro" id="IPR059216">
    <property type="entry name" value="LeuA_carph_isopro_dom"/>
</dbReference>
<proteinExistence type="predicted"/>
<name>A0A0L8BT08_ENSAD</name>
<organism evidence="1 2">
    <name type="scientific">Ensifer adhaerens</name>
    <name type="common">Sinorhizobium morelense</name>
    <dbReference type="NCBI Taxonomy" id="106592"/>
    <lineage>
        <taxon>Bacteria</taxon>
        <taxon>Pseudomonadati</taxon>
        <taxon>Pseudomonadota</taxon>
        <taxon>Alphaproteobacteria</taxon>
        <taxon>Hyphomicrobiales</taxon>
        <taxon>Rhizobiaceae</taxon>
        <taxon>Sinorhizobium/Ensifer group</taxon>
        <taxon>Ensifer</taxon>
    </lineage>
</organism>
<comment type="caution">
    <text evidence="1">The sequence shown here is derived from an EMBL/GenBank/DDBJ whole genome shotgun (WGS) entry which is preliminary data.</text>
</comment>
<evidence type="ECO:0008006" key="3">
    <source>
        <dbReference type="Google" id="ProtNLM"/>
    </source>
</evidence>
<dbReference type="NCBIfam" id="NF046037">
    <property type="entry name" value="carphisopro"/>
    <property type="match status" value="1"/>
</dbReference>
<reference evidence="2" key="1">
    <citation type="submission" date="2015-07" db="EMBL/GenBank/DDBJ databases">
        <title>Whole genome sequence of an Ensifer adhaerens strain isolated from a cave pool in the Wind Cave National Park.</title>
        <authorList>
            <person name="Eng W.W.H."/>
            <person name="Gan H.M."/>
            <person name="Barton H.A."/>
            <person name="Savka M.A."/>
        </authorList>
    </citation>
    <scope>NUCLEOTIDE SEQUENCE [LARGE SCALE GENOMIC DNA]</scope>
    <source>
        <strain evidence="2">SD006</strain>
    </source>
</reference>
<dbReference type="EMBL" id="LGAP01000009">
    <property type="protein sequence ID" value="KOF17866.1"/>
    <property type="molecule type" value="Genomic_DNA"/>
</dbReference>
<protein>
    <recommendedName>
        <fullName evidence="3">YdaS antitoxin of YdaST toxin-antitoxin system</fullName>
    </recommendedName>
</protein>
<gene>
    <name evidence="1" type="ORF">AC244_15985</name>
</gene>
<evidence type="ECO:0000313" key="2">
    <source>
        <dbReference type="Proteomes" id="UP000037425"/>
    </source>
</evidence>
<dbReference type="Proteomes" id="UP000037425">
    <property type="component" value="Unassembled WGS sequence"/>
</dbReference>
<sequence>MSTITIRQIIKDAGGAEAIANAVADAGGDLSKDAVYKWTKTGIPDRHWPIIIALTEHGPVALYAANCAARGVPVEASQHSEAAE</sequence>
<evidence type="ECO:0000313" key="1">
    <source>
        <dbReference type="EMBL" id="KOF17866.1"/>
    </source>
</evidence>
<accession>A0A0L8BT08</accession>
<dbReference type="RefSeq" id="WP_053249883.1">
    <property type="nucleotide sequence ID" value="NZ_LGAP01000009.1"/>
</dbReference>
<dbReference type="AlphaFoldDB" id="A0A0L8BT08"/>
<dbReference type="PATRIC" id="fig|106592.7.peg.7510"/>